<dbReference type="HOGENOM" id="CLU_097071_0_0_0"/>
<dbReference type="PANTHER" id="PTHR42924:SF3">
    <property type="entry name" value="POLYMERASE_HISTIDINOL PHOSPHATASE N-TERMINAL DOMAIN-CONTAINING PROTEIN"/>
    <property type="match status" value="1"/>
</dbReference>
<dbReference type="EMBL" id="AP012029">
    <property type="protein sequence ID" value="BAJ63802.1"/>
    <property type="molecule type" value="Genomic_DNA"/>
</dbReference>
<evidence type="ECO:0000313" key="2">
    <source>
        <dbReference type="EMBL" id="BAJ63802.1"/>
    </source>
</evidence>
<dbReference type="SMART" id="SM00481">
    <property type="entry name" value="POLIIIAc"/>
    <property type="match status" value="1"/>
</dbReference>
<feature type="domain" description="Polymerase/histidinol phosphatase N-terminal" evidence="1">
    <location>
        <begin position="7"/>
        <end position="75"/>
    </location>
</feature>
<sequence>MSTFIRAEFHIHTVLSPCADIEMIPPLIVEQALSRNIHLIAITDHNHTANIEAVQKAAEGTPLKVLPGMELQTSEEVHVLCLFEKLEQAKAFQKIVDEHLPNLENNIDFFGEQFVVDETGDFLRREERLLLTSTSLNLHQAWEEVQALGGLFIPAHVNRKAFGLLPTLGMIPLDTPIEIVEISRDLPKEKVCELYPQICSTPFIQSGDAHFLDDILGWNHLWIPEISLKEISLAIQSLSPQRHQIISD</sequence>
<dbReference type="InterPro" id="IPR003141">
    <property type="entry name" value="Pol/His_phosphatase_N"/>
</dbReference>
<dbReference type="Proteomes" id="UP000008922">
    <property type="component" value="Chromosome"/>
</dbReference>
<accession>E8N5T8</accession>
<dbReference type="KEGG" id="atm:ANT_17760"/>
<dbReference type="InterPro" id="IPR004013">
    <property type="entry name" value="PHP_dom"/>
</dbReference>
<dbReference type="SUPFAM" id="SSF89550">
    <property type="entry name" value="PHP domain-like"/>
    <property type="match status" value="1"/>
</dbReference>
<dbReference type="CDD" id="cd07432">
    <property type="entry name" value="PHP_HisPPase"/>
    <property type="match status" value="1"/>
</dbReference>
<dbReference type="FunCoup" id="E8N5T8">
    <property type="interactions" value="10"/>
</dbReference>
<evidence type="ECO:0000313" key="3">
    <source>
        <dbReference type="Proteomes" id="UP000008922"/>
    </source>
</evidence>
<dbReference type="AlphaFoldDB" id="E8N5T8"/>
<dbReference type="PANTHER" id="PTHR42924">
    <property type="entry name" value="EXONUCLEASE"/>
    <property type="match status" value="1"/>
</dbReference>
<dbReference type="Gene3D" id="3.20.20.140">
    <property type="entry name" value="Metal-dependent hydrolases"/>
    <property type="match status" value="1"/>
</dbReference>
<protein>
    <recommendedName>
        <fullName evidence="1">Polymerase/histidinol phosphatase N-terminal domain-containing protein</fullName>
    </recommendedName>
</protein>
<dbReference type="InterPro" id="IPR052018">
    <property type="entry name" value="PHP_domain"/>
</dbReference>
<organism evidence="2 3">
    <name type="scientific">Anaerolinea thermophila (strain DSM 14523 / JCM 11388 / NBRC 100420 / UNI-1)</name>
    <dbReference type="NCBI Taxonomy" id="926569"/>
    <lineage>
        <taxon>Bacteria</taxon>
        <taxon>Bacillati</taxon>
        <taxon>Chloroflexota</taxon>
        <taxon>Anaerolineae</taxon>
        <taxon>Anaerolineales</taxon>
        <taxon>Anaerolineaceae</taxon>
        <taxon>Anaerolinea</taxon>
    </lineage>
</organism>
<dbReference type="GO" id="GO:0004534">
    <property type="term" value="F:5'-3' RNA exonuclease activity"/>
    <property type="evidence" value="ECO:0007669"/>
    <property type="project" value="TreeGrafter"/>
</dbReference>
<dbReference type="Pfam" id="PF02811">
    <property type="entry name" value="PHP"/>
    <property type="match status" value="1"/>
</dbReference>
<dbReference type="GO" id="GO:0035312">
    <property type="term" value="F:5'-3' DNA exonuclease activity"/>
    <property type="evidence" value="ECO:0007669"/>
    <property type="project" value="TreeGrafter"/>
</dbReference>
<dbReference type="STRING" id="926569.ANT_17760"/>
<dbReference type="InParanoid" id="E8N5T8"/>
<dbReference type="InterPro" id="IPR016195">
    <property type="entry name" value="Pol/histidinol_Pase-like"/>
</dbReference>
<gene>
    <name evidence="2" type="ordered locus">ANT_17760</name>
</gene>
<evidence type="ECO:0000259" key="1">
    <source>
        <dbReference type="SMART" id="SM00481"/>
    </source>
</evidence>
<dbReference type="eggNOG" id="COG0613">
    <property type="taxonomic scope" value="Bacteria"/>
</dbReference>
<dbReference type="OrthoDB" id="9791620at2"/>
<reference evidence="2 3" key="1">
    <citation type="submission" date="2010-12" db="EMBL/GenBank/DDBJ databases">
        <title>Whole genome sequence of Anaerolinea thermophila UNI-1.</title>
        <authorList>
            <person name="Narita-Yamada S."/>
            <person name="Kishi E."/>
            <person name="Watanabe Y."/>
            <person name="Takasaki K."/>
            <person name="Ankai A."/>
            <person name="Oguchi A."/>
            <person name="Fukui S."/>
            <person name="Takahashi M."/>
            <person name="Yashiro I."/>
            <person name="Hosoyama A."/>
            <person name="Sekiguchi Y."/>
            <person name="Hanada S."/>
            <person name="Fujita N."/>
        </authorList>
    </citation>
    <scope>NUCLEOTIDE SEQUENCE [LARGE SCALE GENOMIC DNA]</scope>
    <source>
        <strain evidence="3">DSM 14523 / JCM 11388 / NBRC 100420 / UNI-1</strain>
    </source>
</reference>
<dbReference type="RefSeq" id="WP_013560180.1">
    <property type="nucleotide sequence ID" value="NC_014960.1"/>
</dbReference>
<keyword evidence="3" id="KW-1185">Reference proteome</keyword>
<name>E8N5T8_ANATU</name>
<proteinExistence type="predicted"/>